<dbReference type="RefSeq" id="WP_229712910.1">
    <property type="nucleotide sequence ID" value="NZ_BMML01000003.1"/>
</dbReference>
<keyword evidence="7" id="KW-1185">Reference proteome</keyword>
<dbReference type="InterPro" id="IPR011053">
    <property type="entry name" value="Single_hybrid_motif"/>
</dbReference>
<dbReference type="GO" id="GO:0005737">
    <property type="term" value="C:cytoplasm"/>
    <property type="evidence" value="ECO:0007669"/>
    <property type="project" value="TreeGrafter"/>
</dbReference>
<dbReference type="InterPro" id="IPR000089">
    <property type="entry name" value="Biotin_lipoyl"/>
</dbReference>
<keyword evidence="2" id="KW-0808">Transferase</keyword>
<evidence type="ECO:0000256" key="2">
    <source>
        <dbReference type="ARBA" id="ARBA00022679"/>
    </source>
</evidence>
<dbReference type="Proteomes" id="UP000653411">
    <property type="component" value="Unassembled WGS sequence"/>
</dbReference>
<gene>
    <name evidence="6" type="ORF">GCM10011578_019200</name>
</gene>
<comment type="cofactor">
    <cofactor evidence="1">
        <name>(R)-lipoate</name>
        <dbReference type="ChEBI" id="CHEBI:83088"/>
    </cofactor>
</comment>
<dbReference type="CDD" id="cd06849">
    <property type="entry name" value="lipoyl_domain"/>
    <property type="match status" value="1"/>
</dbReference>
<evidence type="ECO:0000256" key="4">
    <source>
        <dbReference type="SAM" id="MobiDB-lite"/>
    </source>
</evidence>
<dbReference type="Gene3D" id="2.40.50.100">
    <property type="match status" value="1"/>
</dbReference>
<dbReference type="PROSITE" id="PS50968">
    <property type="entry name" value="BIOTINYL_LIPOYL"/>
    <property type="match status" value="1"/>
</dbReference>
<comment type="caution">
    <text evidence="6">The sequence shown here is derived from an EMBL/GenBank/DDBJ whole genome shotgun (WGS) entry which is preliminary data.</text>
</comment>
<evidence type="ECO:0000259" key="5">
    <source>
        <dbReference type="PROSITE" id="PS50968"/>
    </source>
</evidence>
<organism evidence="6 7">
    <name type="scientific">Streptomyces fuscichromogenes</name>
    <dbReference type="NCBI Taxonomy" id="1324013"/>
    <lineage>
        <taxon>Bacteria</taxon>
        <taxon>Bacillati</taxon>
        <taxon>Actinomycetota</taxon>
        <taxon>Actinomycetes</taxon>
        <taxon>Kitasatosporales</taxon>
        <taxon>Streptomycetaceae</taxon>
        <taxon>Streptomyces</taxon>
    </lineage>
</organism>
<name>A0A918CQ54_9ACTN</name>
<evidence type="ECO:0000256" key="1">
    <source>
        <dbReference type="ARBA" id="ARBA00001938"/>
    </source>
</evidence>
<reference evidence="6" key="1">
    <citation type="journal article" date="2014" name="Int. J. Syst. Evol. Microbiol.">
        <title>Complete genome sequence of Corynebacterium casei LMG S-19264T (=DSM 44701T), isolated from a smear-ripened cheese.</title>
        <authorList>
            <consortium name="US DOE Joint Genome Institute (JGI-PGF)"/>
            <person name="Walter F."/>
            <person name="Albersmeier A."/>
            <person name="Kalinowski J."/>
            <person name="Ruckert C."/>
        </authorList>
    </citation>
    <scope>NUCLEOTIDE SEQUENCE</scope>
    <source>
        <strain evidence="6">CGMCC 4.7110</strain>
    </source>
</reference>
<protein>
    <recommendedName>
        <fullName evidence="5">Lipoyl-binding domain-containing protein</fullName>
    </recommendedName>
</protein>
<feature type="domain" description="Lipoyl-binding" evidence="5">
    <location>
        <begin position="4"/>
        <end position="79"/>
    </location>
</feature>
<dbReference type="GO" id="GO:0016407">
    <property type="term" value="F:acetyltransferase activity"/>
    <property type="evidence" value="ECO:0007669"/>
    <property type="project" value="TreeGrafter"/>
</dbReference>
<dbReference type="GO" id="GO:0031405">
    <property type="term" value="F:lipoic acid binding"/>
    <property type="evidence" value="ECO:0007669"/>
    <property type="project" value="TreeGrafter"/>
</dbReference>
<evidence type="ECO:0000313" key="7">
    <source>
        <dbReference type="Proteomes" id="UP000653411"/>
    </source>
</evidence>
<dbReference type="PANTHER" id="PTHR43178">
    <property type="entry name" value="DIHYDROLIPOAMIDE ACETYLTRANSFERASE COMPONENT OF PYRUVATE DEHYDROGENASE COMPLEX"/>
    <property type="match status" value="1"/>
</dbReference>
<reference evidence="6" key="2">
    <citation type="submission" date="2020-09" db="EMBL/GenBank/DDBJ databases">
        <authorList>
            <person name="Sun Q."/>
            <person name="Zhou Y."/>
        </authorList>
    </citation>
    <scope>NUCLEOTIDE SEQUENCE</scope>
    <source>
        <strain evidence="6">CGMCC 4.7110</strain>
    </source>
</reference>
<proteinExistence type="predicted"/>
<dbReference type="SUPFAM" id="SSF51230">
    <property type="entry name" value="Single hybrid motif"/>
    <property type="match status" value="1"/>
</dbReference>
<dbReference type="InterPro" id="IPR050743">
    <property type="entry name" value="2-oxoacid_DH_E2_comp"/>
</dbReference>
<evidence type="ECO:0000313" key="6">
    <source>
        <dbReference type="EMBL" id="GGM98354.1"/>
    </source>
</evidence>
<dbReference type="PANTHER" id="PTHR43178:SF5">
    <property type="entry name" value="LIPOAMIDE ACYLTRANSFERASE COMPONENT OF BRANCHED-CHAIN ALPHA-KETO ACID DEHYDROGENASE COMPLEX, MITOCHONDRIAL"/>
    <property type="match status" value="1"/>
</dbReference>
<accession>A0A918CQ54</accession>
<feature type="region of interest" description="Disordered" evidence="4">
    <location>
        <begin position="44"/>
        <end position="81"/>
    </location>
</feature>
<dbReference type="Pfam" id="PF00364">
    <property type="entry name" value="Biotin_lipoyl"/>
    <property type="match status" value="1"/>
</dbReference>
<sequence length="81" mass="8679">MGDVVPVKMPKLTMAATEATFLEWLVEDGAAVAEGEPIYTVATDKVENEVESPATGTLRHGDAEPETDYPVGTQLGMIETR</sequence>
<keyword evidence="3" id="KW-0012">Acyltransferase</keyword>
<evidence type="ECO:0000256" key="3">
    <source>
        <dbReference type="ARBA" id="ARBA00023315"/>
    </source>
</evidence>
<dbReference type="AlphaFoldDB" id="A0A918CQ54"/>
<dbReference type="EMBL" id="BMML01000003">
    <property type="protein sequence ID" value="GGM98354.1"/>
    <property type="molecule type" value="Genomic_DNA"/>
</dbReference>